<evidence type="ECO:0000256" key="5">
    <source>
        <dbReference type="ARBA" id="ARBA00021907"/>
    </source>
</evidence>
<reference evidence="16 17" key="1">
    <citation type="submission" date="2019-09" db="EMBL/GenBank/DDBJ databases">
        <title>Phylogeny of genus Pseudoclavibacter and closely related genus.</title>
        <authorList>
            <person name="Li Y."/>
        </authorList>
    </citation>
    <scope>NUCLEOTIDE SEQUENCE [LARGE SCALE GENOMIC DNA]</scope>
    <source>
        <strain evidence="16 17">THG-MD12</strain>
    </source>
</reference>
<dbReference type="InterPro" id="IPR040690">
    <property type="entry name" value="FtsX_ECD"/>
</dbReference>
<evidence type="ECO:0000256" key="11">
    <source>
        <dbReference type="ARBA" id="ARBA00023306"/>
    </source>
</evidence>
<keyword evidence="7 12" id="KW-0132">Cell division</keyword>
<dbReference type="Pfam" id="PF18075">
    <property type="entry name" value="FtsX_ECD"/>
    <property type="match status" value="1"/>
</dbReference>
<evidence type="ECO:0000256" key="8">
    <source>
        <dbReference type="ARBA" id="ARBA00022692"/>
    </source>
</evidence>
<comment type="function">
    <text evidence="1">Part of the ABC transporter FtsEX involved in cellular division.</text>
</comment>
<dbReference type="RefSeq" id="WP_151422883.1">
    <property type="nucleotide sequence ID" value="NZ_WBJX01000001.1"/>
</dbReference>
<dbReference type="InterPro" id="IPR004513">
    <property type="entry name" value="FtsX"/>
</dbReference>
<comment type="subunit">
    <text evidence="4">Forms a membrane-associated complex with FtsE.</text>
</comment>
<keyword evidence="8 13" id="KW-0812">Transmembrane</keyword>
<sequence length="303" mass="32876">MIGRVFAEMWQGLRRNSSMVISVVLVTFVSLTFVGAGILMQQQISSMKAFWYDRAQVSVDLCSSVSTAPNCAGGQASDTQRDAVEAALQGAVLTPYVSEYEFEDQDQAYENFQQQFAGDPIVSFVEPEYLSESFLITLTDPDQADIIIEQLSNYDGVEAVTDQRQYLESIFELLNVASLSAIGVAVVMLVAAALLIATTIRLSAISRRREIGIMRLVGASNRYIQAPFILEGVVAALIGAVLALAATVAIAHFFVQGYLGRQLPFVSLIGVPEALLAIPVLLVVSVLLAWVSARIAINKYLKV</sequence>
<dbReference type="AlphaFoldDB" id="A0A7J5B6G5"/>
<evidence type="ECO:0000313" key="16">
    <source>
        <dbReference type="EMBL" id="KAB1639714.1"/>
    </source>
</evidence>
<keyword evidence="11 12" id="KW-0131">Cell cycle</keyword>
<feature type="transmembrane region" description="Helical" evidence="13">
    <location>
        <begin position="176"/>
        <end position="202"/>
    </location>
</feature>
<dbReference type="PANTHER" id="PTHR47755:SF1">
    <property type="entry name" value="CELL DIVISION PROTEIN FTSX"/>
    <property type="match status" value="1"/>
</dbReference>
<dbReference type="GO" id="GO:0051301">
    <property type="term" value="P:cell division"/>
    <property type="evidence" value="ECO:0007669"/>
    <property type="project" value="UniProtKB-KW"/>
</dbReference>
<feature type="transmembrane region" description="Helical" evidence="13">
    <location>
        <begin position="223"/>
        <end position="254"/>
    </location>
</feature>
<dbReference type="Pfam" id="PF02687">
    <property type="entry name" value="FtsX"/>
    <property type="match status" value="1"/>
</dbReference>
<evidence type="ECO:0000256" key="6">
    <source>
        <dbReference type="ARBA" id="ARBA00022475"/>
    </source>
</evidence>
<evidence type="ECO:0000313" key="17">
    <source>
        <dbReference type="Proteomes" id="UP000490386"/>
    </source>
</evidence>
<evidence type="ECO:0000256" key="4">
    <source>
        <dbReference type="ARBA" id="ARBA00011160"/>
    </source>
</evidence>
<keyword evidence="17" id="KW-1185">Reference proteome</keyword>
<evidence type="ECO:0000256" key="1">
    <source>
        <dbReference type="ARBA" id="ARBA00003552"/>
    </source>
</evidence>
<feature type="transmembrane region" description="Helical" evidence="13">
    <location>
        <begin position="20"/>
        <end position="40"/>
    </location>
</feature>
<keyword evidence="6 12" id="KW-1003">Cell membrane</keyword>
<dbReference type="OrthoDB" id="9812531at2"/>
<evidence type="ECO:0000256" key="7">
    <source>
        <dbReference type="ARBA" id="ARBA00022618"/>
    </source>
</evidence>
<organism evidence="16 17">
    <name type="scientific">Pseudoclavibacter terrae</name>
    <dbReference type="NCBI Taxonomy" id="1530195"/>
    <lineage>
        <taxon>Bacteria</taxon>
        <taxon>Bacillati</taxon>
        <taxon>Actinomycetota</taxon>
        <taxon>Actinomycetes</taxon>
        <taxon>Micrococcales</taxon>
        <taxon>Microbacteriaceae</taxon>
        <taxon>Pseudoclavibacter</taxon>
    </lineage>
</organism>
<keyword evidence="10 12" id="KW-0472">Membrane</keyword>
<dbReference type="InterPro" id="IPR003838">
    <property type="entry name" value="ABC3_permease_C"/>
</dbReference>
<dbReference type="Proteomes" id="UP000490386">
    <property type="component" value="Unassembled WGS sequence"/>
</dbReference>
<evidence type="ECO:0000256" key="10">
    <source>
        <dbReference type="ARBA" id="ARBA00023136"/>
    </source>
</evidence>
<evidence type="ECO:0000259" key="14">
    <source>
        <dbReference type="Pfam" id="PF02687"/>
    </source>
</evidence>
<comment type="subcellular location">
    <subcellularLocation>
        <location evidence="2">Cell membrane</location>
        <topology evidence="2">Multi-pass membrane protein</topology>
    </subcellularLocation>
</comment>
<comment type="similarity">
    <text evidence="3 12">Belongs to the ABC-4 integral membrane protein family. FtsX subfamily.</text>
</comment>
<evidence type="ECO:0000256" key="9">
    <source>
        <dbReference type="ARBA" id="ARBA00022989"/>
    </source>
</evidence>
<dbReference type="Gene3D" id="3.30.70.3040">
    <property type="match status" value="1"/>
</dbReference>
<accession>A0A7J5B6G5</accession>
<evidence type="ECO:0000256" key="3">
    <source>
        <dbReference type="ARBA" id="ARBA00007379"/>
    </source>
</evidence>
<gene>
    <name evidence="16" type="ORF">F8O03_05185</name>
</gene>
<feature type="domain" description="ABC3 transporter permease C-terminal" evidence="14">
    <location>
        <begin position="184"/>
        <end position="299"/>
    </location>
</feature>
<evidence type="ECO:0000256" key="12">
    <source>
        <dbReference type="PIRNR" id="PIRNR003097"/>
    </source>
</evidence>
<dbReference type="GO" id="GO:0005886">
    <property type="term" value="C:plasma membrane"/>
    <property type="evidence" value="ECO:0007669"/>
    <property type="project" value="UniProtKB-SubCell"/>
</dbReference>
<evidence type="ECO:0000256" key="2">
    <source>
        <dbReference type="ARBA" id="ARBA00004651"/>
    </source>
</evidence>
<dbReference type="InterPro" id="IPR047929">
    <property type="entry name" value="FtsX_actino"/>
</dbReference>
<feature type="domain" description="FtsX extracellular" evidence="15">
    <location>
        <begin position="56"/>
        <end position="160"/>
    </location>
</feature>
<evidence type="ECO:0000259" key="15">
    <source>
        <dbReference type="Pfam" id="PF18075"/>
    </source>
</evidence>
<dbReference type="PIRSF" id="PIRSF003097">
    <property type="entry name" value="FtsX"/>
    <property type="match status" value="1"/>
</dbReference>
<proteinExistence type="inferred from homology"/>
<keyword evidence="9 13" id="KW-1133">Transmembrane helix</keyword>
<dbReference type="PANTHER" id="PTHR47755">
    <property type="entry name" value="CELL DIVISION PROTEIN FTSX"/>
    <property type="match status" value="1"/>
</dbReference>
<dbReference type="EMBL" id="WBJX01000001">
    <property type="protein sequence ID" value="KAB1639714.1"/>
    <property type="molecule type" value="Genomic_DNA"/>
</dbReference>
<feature type="transmembrane region" description="Helical" evidence="13">
    <location>
        <begin position="274"/>
        <end position="297"/>
    </location>
</feature>
<evidence type="ECO:0000256" key="13">
    <source>
        <dbReference type="SAM" id="Phobius"/>
    </source>
</evidence>
<name>A0A7J5B6G5_9MICO</name>
<dbReference type="NCBIfam" id="NF038346">
    <property type="entry name" value="FtsX_actino"/>
    <property type="match status" value="1"/>
</dbReference>
<protein>
    <recommendedName>
        <fullName evidence="5 12">Cell division protein FtsX</fullName>
    </recommendedName>
</protein>
<comment type="caution">
    <text evidence="16">The sequence shown here is derived from an EMBL/GenBank/DDBJ whole genome shotgun (WGS) entry which is preliminary data.</text>
</comment>